<feature type="repeat" description="LDL-receptor class B" evidence="15">
    <location>
        <begin position="155"/>
        <end position="199"/>
    </location>
</feature>
<keyword evidence="3 14" id="KW-0245">EGF-like domain</keyword>
<dbReference type="GO" id="GO:0042813">
    <property type="term" value="F:Wnt receptor activity"/>
    <property type="evidence" value="ECO:0007669"/>
    <property type="project" value="TreeGrafter"/>
</dbReference>
<dbReference type="PANTHER" id="PTHR46513">
    <property type="entry name" value="VITELLOGENIN RECEPTOR-LIKE PROTEIN-RELATED-RELATED"/>
    <property type="match status" value="1"/>
</dbReference>
<keyword evidence="10 14" id="KW-1015">Disulfide bond</keyword>
<dbReference type="InterPro" id="IPR000742">
    <property type="entry name" value="EGF"/>
</dbReference>
<dbReference type="SMART" id="SM00135">
    <property type="entry name" value="LY"/>
    <property type="match status" value="4"/>
</dbReference>
<dbReference type="SUPFAM" id="SSF63825">
    <property type="entry name" value="YWTD domain"/>
    <property type="match status" value="1"/>
</dbReference>
<dbReference type="Gene3D" id="2.120.10.30">
    <property type="entry name" value="TolB, C-terminal domain"/>
    <property type="match status" value="1"/>
</dbReference>
<keyword evidence="7" id="KW-0744">Spermatogenesis</keyword>
<feature type="repeat" description="LDL-receptor class B" evidence="15">
    <location>
        <begin position="200"/>
        <end position="245"/>
    </location>
</feature>
<sequence length="597" mass="68248">MLLKLVSIFLWTMAASAIKGHQDWEIAVVINDQIELLQSNGMLIGSTMQQFTKLKALTFDNVRHQFVVSDMDHDNDTIFTVQLTKETEITPIVPDLPDDVQGLAIDPIEDILYWTDSVNNTINYIKLNDSDSEPQLLFAFSNVIPQDVVIDVCRRYIYWTNCYVNEPTIERSFLNGSNREVVVSSDLKSPAGIAIDYKRQRLYWADMREGIYYRIDSSNLNGGDREIVYEGSHNKPFGIAVDETSIYWTDINNNALWRYYKSDRGSPPQKIREFKERPLGLVAKNVQIRNYPDCKELEVAIEKYGDREESFDSYKEAAIDSTEVTECLNGGEQINNYCKCRRGYTGRNCEIDNCHNFCIHGTCHLSTQGYPMCYCPKGFGGTRCELDMCKSFCLNDGECSYSKGDLIPSCRCSEHYTGSRCEISTEFSNLCLMYCRENTSENDYLISKNRDLICRCTNQDYVISKNNLTASALLSKSNEPPEANFITKLVSDSDYSVLAALLLMSVLVIIFLTGYILARRRRRKDPAPSRRIIVRPNVTPLTYRPQPTNDHCEITIENCCNMNVCETPCYEPSSLRNKNKEDQKTLLTNMENGEDAY</sequence>
<dbReference type="GeneID" id="115889630"/>
<feature type="signal peptide" evidence="17">
    <location>
        <begin position="1"/>
        <end position="17"/>
    </location>
</feature>
<dbReference type="GO" id="GO:0007283">
    <property type="term" value="P:spermatogenesis"/>
    <property type="evidence" value="ECO:0007669"/>
    <property type="project" value="UniProtKB-KW"/>
</dbReference>
<dbReference type="PROSITE" id="PS51120">
    <property type="entry name" value="LDLRB"/>
    <property type="match status" value="2"/>
</dbReference>
<dbReference type="GO" id="GO:0017147">
    <property type="term" value="F:Wnt-protein binding"/>
    <property type="evidence" value="ECO:0007669"/>
    <property type="project" value="TreeGrafter"/>
</dbReference>
<dbReference type="RefSeq" id="XP_030765539.1">
    <property type="nucleotide sequence ID" value="XM_030909679.1"/>
</dbReference>
<feature type="transmembrane region" description="Helical" evidence="16">
    <location>
        <begin position="495"/>
        <end position="518"/>
    </location>
</feature>
<keyword evidence="5" id="KW-0677">Repeat</keyword>
<evidence type="ECO:0000256" key="16">
    <source>
        <dbReference type="SAM" id="Phobius"/>
    </source>
</evidence>
<feature type="chain" id="PRO_5026824655" description="Protein cueball" evidence="17">
    <location>
        <begin position="18"/>
        <end position="597"/>
    </location>
</feature>
<gene>
    <name evidence="20" type="primary">LOC115889630</name>
</gene>
<dbReference type="InterPro" id="IPR011042">
    <property type="entry name" value="6-blade_b-propeller_TolB-like"/>
</dbReference>
<feature type="disulfide bond" evidence="14">
    <location>
        <begin position="412"/>
        <end position="421"/>
    </location>
</feature>
<dbReference type="PROSITE" id="PS00022">
    <property type="entry name" value="EGF_1"/>
    <property type="match status" value="1"/>
</dbReference>
<evidence type="ECO:0000256" key="10">
    <source>
        <dbReference type="ARBA" id="ARBA00023157"/>
    </source>
</evidence>
<evidence type="ECO:0000313" key="19">
    <source>
        <dbReference type="Proteomes" id="UP000504635"/>
    </source>
</evidence>
<dbReference type="KEGG" id="soy:115889630"/>
<name>A0A6J2YQI6_SITOR</name>
<dbReference type="GO" id="GO:0060070">
    <property type="term" value="P:canonical Wnt signaling pathway"/>
    <property type="evidence" value="ECO:0007669"/>
    <property type="project" value="TreeGrafter"/>
</dbReference>
<evidence type="ECO:0000256" key="7">
    <source>
        <dbReference type="ARBA" id="ARBA00022871"/>
    </source>
</evidence>
<dbReference type="AlphaFoldDB" id="A0A6J2YQI6"/>
<keyword evidence="2" id="KW-1003">Cell membrane</keyword>
<evidence type="ECO:0000259" key="18">
    <source>
        <dbReference type="PROSITE" id="PS50026"/>
    </source>
</evidence>
<evidence type="ECO:0000256" key="11">
    <source>
        <dbReference type="ARBA" id="ARBA00023180"/>
    </source>
</evidence>
<dbReference type="OrthoDB" id="382013at2759"/>
<accession>A0A6J2YQI6</accession>
<keyword evidence="6" id="KW-0221">Differentiation</keyword>
<dbReference type="SUPFAM" id="SSF57196">
    <property type="entry name" value="EGF/Laminin"/>
    <property type="match status" value="2"/>
</dbReference>
<dbReference type="Proteomes" id="UP000504635">
    <property type="component" value="Unplaced"/>
</dbReference>
<keyword evidence="19" id="KW-1185">Reference proteome</keyword>
<evidence type="ECO:0000256" key="5">
    <source>
        <dbReference type="ARBA" id="ARBA00022737"/>
    </source>
</evidence>
<evidence type="ECO:0000256" key="4">
    <source>
        <dbReference type="ARBA" id="ARBA00022729"/>
    </source>
</evidence>
<evidence type="ECO:0000256" key="17">
    <source>
        <dbReference type="SAM" id="SignalP"/>
    </source>
</evidence>
<keyword evidence="9 16" id="KW-0472">Membrane</keyword>
<comment type="subcellular location">
    <subcellularLocation>
        <location evidence="1">Cell membrane</location>
        <topology evidence="1">Single-pass type I membrane protein</topology>
    </subcellularLocation>
</comment>
<keyword evidence="16" id="KW-0812">Transmembrane</keyword>
<dbReference type="Gene3D" id="2.10.25.10">
    <property type="entry name" value="Laminin"/>
    <property type="match status" value="2"/>
</dbReference>
<protein>
    <recommendedName>
        <fullName evidence="13">Protein cueball</fullName>
    </recommendedName>
</protein>
<keyword evidence="11" id="KW-0325">Glycoprotein</keyword>
<dbReference type="GO" id="GO:0048477">
    <property type="term" value="P:oogenesis"/>
    <property type="evidence" value="ECO:0007669"/>
    <property type="project" value="UniProtKB-KW"/>
</dbReference>
<dbReference type="InParanoid" id="A0A6J2YQI6"/>
<dbReference type="SMART" id="SM00181">
    <property type="entry name" value="EGF"/>
    <property type="match status" value="3"/>
</dbReference>
<dbReference type="Pfam" id="PF00058">
    <property type="entry name" value="Ldl_recept_b"/>
    <property type="match status" value="2"/>
</dbReference>
<feature type="domain" description="EGF-like" evidence="18">
    <location>
        <begin position="385"/>
        <end position="422"/>
    </location>
</feature>
<dbReference type="GO" id="GO:0005886">
    <property type="term" value="C:plasma membrane"/>
    <property type="evidence" value="ECO:0007669"/>
    <property type="project" value="UniProtKB-SubCell"/>
</dbReference>
<keyword evidence="16" id="KW-1133">Transmembrane helix</keyword>
<evidence type="ECO:0000256" key="1">
    <source>
        <dbReference type="ARBA" id="ARBA00004251"/>
    </source>
</evidence>
<evidence type="ECO:0000256" key="14">
    <source>
        <dbReference type="PROSITE-ProRule" id="PRU00076"/>
    </source>
</evidence>
<feature type="disulfide bond" evidence="14">
    <location>
        <begin position="393"/>
        <end position="410"/>
    </location>
</feature>
<evidence type="ECO:0000256" key="3">
    <source>
        <dbReference type="ARBA" id="ARBA00022536"/>
    </source>
</evidence>
<evidence type="ECO:0000256" key="12">
    <source>
        <dbReference type="ARBA" id="ARBA00038070"/>
    </source>
</evidence>
<reference evidence="20" key="1">
    <citation type="submission" date="2025-08" db="UniProtKB">
        <authorList>
            <consortium name="RefSeq"/>
        </authorList>
    </citation>
    <scope>IDENTIFICATION</scope>
    <source>
        <tissue evidence="20">Gonads</tissue>
    </source>
</reference>
<evidence type="ECO:0000256" key="13">
    <source>
        <dbReference type="ARBA" id="ARBA00040020"/>
    </source>
</evidence>
<dbReference type="FunCoup" id="A0A6J2YQI6">
    <property type="interactions" value="139"/>
</dbReference>
<feature type="disulfide bond" evidence="14">
    <location>
        <begin position="389"/>
        <end position="399"/>
    </location>
</feature>
<dbReference type="PROSITE" id="PS50026">
    <property type="entry name" value="EGF_3"/>
    <property type="match status" value="1"/>
</dbReference>
<organism evidence="19 20">
    <name type="scientific">Sitophilus oryzae</name>
    <name type="common">Rice weevil</name>
    <name type="synonym">Curculio oryzae</name>
    <dbReference type="NCBI Taxonomy" id="7048"/>
    <lineage>
        <taxon>Eukaryota</taxon>
        <taxon>Metazoa</taxon>
        <taxon>Ecdysozoa</taxon>
        <taxon>Arthropoda</taxon>
        <taxon>Hexapoda</taxon>
        <taxon>Insecta</taxon>
        <taxon>Pterygota</taxon>
        <taxon>Neoptera</taxon>
        <taxon>Endopterygota</taxon>
        <taxon>Coleoptera</taxon>
        <taxon>Polyphaga</taxon>
        <taxon>Cucujiformia</taxon>
        <taxon>Curculionidae</taxon>
        <taxon>Dryophthorinae</taxon>
        <taxon>Sitophilus</taxon>
    </lineage>
</organism>
<dbReference type="InterPro" id="IPR000033">
    <property type="entry name" value="LDLR_classB_rpt"/>
</dbReference>
<evidence type="ECO:0000256" key="8">
    <source>
        <dbReference type="ARBA" id="ARBA00022943"/>
    </source>
</evidence>
<evidence type="ECO:0000256" key="9">
    <source>
        <dbReference type="ARBA" id="ARBA00023136"/>
    </source>
</evidence>
<dbReference type="InterPro" id="IPR050778">
    <property type="entry name" value="Cueball_EGF_LRP_Nidogen"/>
</dbReference>
<evidence type="ECO:0000256" key="6">
    <source>
        <dbReference type="ARBA" id="ARBA00022782"/>
    </source>
</evidence>
<evidence type="ECO:0000256" key="2">
    <source>
        <dbReference type="ARBA" id="ARBA00022475"/>
    </source>
</evidence>
<keyword evidence="8" id="KW-0896">Oogenesis</keyword>
<comment type="similarity">
    <text evidence="12">Belongs to the cueball family.</text>
</comment>
<keyword evidence="4 17" id="KW-0732">Signal</keyword>
<dbReference type="PANTHER" id="PTHR46513:SF42">
    <property type="entry name" value="PROTEIN CUEBALL"/>
    <property type="match status" value="1"/>
</dbReference>
<evidence type="ECO:0000313" key="20">
    <source>
        <dbReference type="RefSeq" id="XP_030765539.1"/>
    </source>
</evidence>
<proteinExistence type="inferred from homology"/>
<evidence type="ECO:0000256" key="15">
    <source>
        <dbReference type="PROSITE-ProRule" id="PRU00461"/>
    </source>
</evidence>